<keyword evidence="5" id="KW-1185">Reference proteome</keyword>
<keyword evidence="1" id="KW-0812">Transmembrane</keyword>
<dbReference type="Pfam" id="PF10355">
    <property type="entry name" value="Ytp1"/>
    <property type="match status" value="1"/>
</dbReference>
<evidence type="ECO:0000256" key="1">
    <source>
        <dbReference type="SAM" id="Phobius"/>
    </source>
</evidence>
<dbReference type="InterPro" id="IPR018825">
    <property type="entry name" value="DUF2427"/>
</dbReference>
<feature type="transmembrane region" description="Helical" evidence="1">
    <location>
        <begin position="174"/>
        <end position="193"/>
    </location>
</feature>
<dbReference type="PANTHER" id="PTHR31685">
    <property type="entry name" value="INTEGRAL MEMBRANE PROTEIN (AFU_ORTHOLOGUE AFUA_6G12730)-RELATED"/>
    <property type="match status" value="1"/>
</dbReference>
<dbReference type="EMBL" id="JACAZH010000003">
    <property type="protein sequence ID" value="KAF7373849.1"/>
    <property type="molecule type" value="Genomic_DNA"/>
</dbReference>
<feature type="transmembrane region" description="Helical" evidence="1">
    <location>
        <begin position="602"/>
        <end position="626"/>
    </location>
</feature>
<feature type="transmembrane region" description="Helical" evidence="1">
    <location>
        <begin position="361"/>
        <end position="379"/>
    </location>
</feature>
<keyword evidence="1" id="KW-0472">Membrane</keyword>
<feature type="transmembrane region" description="Helical" evidence="1">
    <location>
        <begin position="574"/>
        <end position="595"/>
    </location>
</feature>
<gene>
    <name evidence="4" type="ORF">MSAN_00596800</name>
</gene>
<evidence type="ECO:0000313" key="5">
    <source>
        <dbReference type="Proteomes" id="UP000623467"/>
    </source>
</evidence>
<accession>A0A8H6ZAW0</accession>
<keyword evidence="1" id="KW-1133">Transmembrane helix</keyword>
<sequence length="643" mass="70977">MSHFAFAFRTVESLGRTRPPGTRLLTRPKRICSRVVGCGAITKGRIPGLRFGNNFPTMRIQPLRLALVSSFVFAYVALAAEASHSVELLGRDGDEHIHGHGVAPLLELNETDIALRHGVTPPSYYTIDWKDSEHVEARHPGLIIIHAVFMCLAFFVFLPIGITMRSLRHAAHGVAVFGFYASFVLAIAASSVYRKLTPNMYPGSTHANLGYSVFLVALALTFIDTLGAFQRLVTFMRSEKHLTFKGTIHALLGRDGLKEESDLEYIALVGEETDFVQGQKGDPTRHSYDVSASYHIQDSFPKNPESAANHSRTLSGTSDGTVYGCLSPRSEETLHDTHLPPRISLVRRIGSAAFSTIERTLVLAGLGMLLSGIVIYTGGCRQKYINGWAIFWCYGVLSFARYLGWCSEIGWSWNRARSSGYPTAEMVESTVIFLYGATNTWMERFGAKAGILSPQSKFNTLALLFAGLVGIAIESKTVRKWLSALTVDAPETVSEPADYRPSFNPFPALVIGITGSVMAAHAQTYLFQVQIHALWGNLLVAFAVLRCFTYFFLWVTSRRSTLPSRPPSEALGSFFLACGGVTFIFSTEEVTIMAMRQGRDDIMMFAIIAVAITCLAFSWIICILGFHGWLKARTIRAAYRNSK</sequence>
<feature type="domain" description="Protein YTP1-like C-terminal" evidence="3">
    <location>
        <begin position="368"/>
        <end position="626"/>
    </location>
</feature>
<organism evidence="4 5">
    <name type="scientific">Mycena sanguinolenta</name>
    <dbReference type="NCBI Taxonomy" id="230812"/>
    <lineage>
        <taxon>Eukaryota</taxon>
        <taxon>Fungi</taxon>
        <taxon>Dikarya</taxon>
        <taxon>Basidiomycota</taxon>
        <taxon>Agaricomycotina</taxon>
        <taxon>Agaricomycetes</taxon>
        <taxon>Agaricomycetidae</taxon>
        <taxon>Agaricales</taxon>
        <taxon>Marasmiineae</taxon>
        <taxon>Mycenaceae</taxon>
        <taxon>Mycena</taxon>
    </lineage>
</organism>
<evidence type="ECO:0000313" key="4">
    <source>
        <dbReference type="EMBL" id="KAF7373849.1"/>
    </source>
</evidence>
<feature type="transmembrane region" description="Helical" evidence="1">
    <location>
        <begin position="385"/>
        <end position="405"/>
    </location>
</feature>
<dbReference type="PANTHER" id="PTHR31685:SF3">
    <property type="entry name" value="INTEGRAL MEMBRANE PROTEIN (AFU_ORTHOLOGUE AFUA_6G12730)"/>
    <property type="match status" value="1"/>
</dbReference>
<evidence type="ECO:0000259" key="2">
    <source>
        <dbReference type="Pfam" id="PF10348"/>
    </source>
</evidence>
<feature type="domain" description="DUF2427" evidence="2">
    <location>
        <begin position="136"/>
        <end position="221"/>
    </location>
</feature>
<feature type="transmembrane region" description="Helical" evidence="1">
    <location>
        <begin position="63"/>
        <end position="80"/>
    </location>
</feature>
<feature type="transmembrane region" description="Helical" evidence="1">
    <location>
        <begin position="142"/>
        <end position="162"/>
    </location>
</feature>
<dbReference type="Pfam" id="PF10348">
    <property type="entry name" value="DUF2427"/>
    <property type="match status" value="1"/>
</dbReference>
<dbReference type="InterPro" id="IPR018827">
    <property type="entry name" value="YTP1_C"/>
</dbReference>
<feature type="transmembrane region" description="Helical" evidence="1">
    <location>
        <begin position="534"/>
        <end position="554"/>
    </location>
</feature>
<feature type="transmembrane region" description="Helical" evidence="1">
    <location>
        <begin position="213"/>
        <end position="233"/>
    </location>
</feature>
<proteinExistence type="predicted"/>
<dbReference type="AlphaFoldDB" id="A0A8H6ZAW0"/>
<evidence type="ECO:0000259" key="3">
    <source>
        <dbReference type="Pfam" id="PF10355"/>
    </source>
</evidence>
<protein>
    <submittedName>
        <fullName evidence="4">Uncharacterized protein</fullName>
    </submittedName>
</protein>
<reference evidence="4" key="1">
    <citation type="submission" date="2020-05" db="EMBL/GenBank/DDBJ databases">
        <title>Mycena genomes resolve the evolution of fungal bioluminescence.</title>
        <authorList>
            <person name="Tsai I.J."/>
        </authorList>
    </citation>
    <scope>NUCLEOTIDE SEQUENCE</scope>
    <source>
        <strain evidence="4">160909Yilan</strain>
    </source>
</reference>
<dbReference type="OrthoDB" id="4005299at2759"/>
<dbReference type="Proteomes" id="UP000623467">
    <property type="component" value="Unassembled WGS sequence"/>
</dbReference>
<name>A0A8H6ZAW0_9AGAR</name>
<comment type="caution">
    <text evidence="4">The sequence shown here is derived from an EMBL/GenBank/DDBJ whole genome shotgun (WGS) entry which is preliminary data.</text>
</comment>